<sequence>MQKIIDKKQLEKKLQEQNVLKFELENLKPSRRVYEQLSNSNIFFKTDLKTALYESKKNIKILEAEINLQIEKEFDHPKYSYSKSSKFEDRLKNLLYKCEMRHECSNYVKESAQKQNCILNCVSKKCYEKIYEYDPLEDGEIDQRFKSFKGCVSKEI</sequence>
<dbReference type="PANTHER" id="PTHR35455">
    <property type="entry name" value="UNNAMED PRODUCT"/>
    <property type="match status" value="1"/>
</dbReference>
<dbReference type="AlphaFoldDB" id="A0A813PUG5"/>
<dbReference type="EMBL" id="CAJNOC010000399">
    <property type="protein sequence ID" value="CAF0756112.1"/>
    <property type="molecule type" value="Genomic_DNA"/>
</dbReference>
<dbReference type="Pfam" id="PF16029">
    <property type="entry name" value="DUF4787"/>
    <property type="match status" value="1"/>
</dbReference>
<name>A0A813PUG5_9BILA</name>
<dbReference type="OrthoDB" id="1915375at2759"/>
<dbReference type="InterPro" id="IPR054148">
    <property type="entry name" value="ASNSD1-SEP"/>
</dbReference>
<evidence type="ECO:0000313" key="1">
    <source>
        <dbReference type="EMBL" id="CAF0756112.1"/>
    </source>
</evidence>
<comment type="caution">
    <text evidence="1">The sequence shown here is derived from an EMBL/GenBank/DDBJ whole genome shotgun (WGS) entry which is preliminary data.</text>
</comment>
<dbReference type="SUPFAM" id="SSF46579">
    <property type="entry name" value="Prefoldin"/>
    <property type="match status" value="1"/>
</dbReference>
<organism evidence="1 2">
    <name type="scientific">Brachionus calyciflorus</name>
    <dbReference type="NCBI Taxonomy" id="104777"/>
    <lineage>
        <taxon>Eukaryota</taxon>
        <taxon>Metazoa</taxon>
        <taxon>Spiralia</taxon>
        <taxon>Gnathifera</taxon>
        <taxon>Rotifera</taxon>
        <taxon>Eurotatoria</taxon>
        <taxon>Monogononta</taxon>
        <taxon>Pseudotrocha</taxon>
        <taxon>Ploima</taxon>
        <taxon>Brachionidae</taxon>
        <taxon>Brachionus</taxon>
    </lineage>
</organism>
<keyword evidence="2" id="KW-1185">Reference proteome</keyword>
<protein>
    <submittedName>
        <fullName evidence="1">Uncharacterized protein</fullName>
    </submittedName>
</protein>
<gene>
    <name evidence="1" type="ORF">OXX778_LOCUS4181</name>
</gene>
<accession>A0A813PUG5</accession>
<dbReference type="Pfam" id="PF21975">
    <property type="entry name" value="ASNSD1-SEP"/>
    <property type="match status" value="1"/>
</dbReference>
<reference evidence="1" key="1">
    <citation type="submission" date="2021-02" db="EMBL/GenBank/DDBJ databases">
        <authorList>
            <person name="Nowell W R."/>
        </authorList>
    </citation>
    <scope>NUCLEOTIDE SEQUENCE</scope>
    <source>
        <strain evidence="1">Ploen Becks lab</strain>
    </source>
</reference>
<dbReference type="Gene3D" id="1.10.287.370">
    <property type="match status" value="1"/>
</dbReference>
<proteinExistence type="predicted"/>
<dbReference type="PANTHER" id="PTHR35455:SF1">
    <property type="entry name" value="AGAP005842-PA"/>
    <property type="match status" value="1"/>
</dbReference>
<dbReference type="Proteomes" id="UP000663879">
    <property type="component" value="Unassembled WGS sequence"/>
</dbReference>
<dbReference type="InterPro" id="IPR009053">
    <property type="entry name" value="Prefoldin"/>
</dbReference>
<dbReference type="InterPro" id="IPR031985">
    <property type="entry name" value="DUF4787"/>
</dbReference>
<evidence type="ECO:0000313" key="2">
    <source>
        <dbReference type="Proteomes" id="UP000663879"/>
    </source>
</evidence>